<dbReference type="Pfam" id="PF03092">
    <property type="entry name" value="BT1"/>
    <property type="match status" value="1"/>
</dbReference>
<organism evidence="9 10">
    <name type="scientific">Paspalum notatum var. saurae</name>
    <dbReference type="NCBI Taxonomy" id="547442"/>
    <lineage>
        <taxon>Eukaryota</taxon>
        <taxon>Viridiplantae</taxon>
        <taxon>Streptophyta</taxon>
        <taxon>Embryophyta</taxon>
        <taxon>Tracheophyta</taxon>
        <taxon>Spermatophyta</taxon>
        <taxon>Magnoliopsida</taxon>
        <taxon>Liliopsida</taxon>
        <taxon>Poales</taxon>
        <taxon>Poaceae</taxon>
        <taxon>PACMAD clade</taxon>
        <taxon>Panicoideae</taxon>
        <taxon>Andropogonodae</taxon>
        <taxon>Paspaleae</taxon>
        <taxon>Paspalinae</taxon>
        <taxon>Paspalum</taxon>
    </lineage>
</organism>
<evidence type="ECO:0000256" key="8">
    <source>
        <dbReference type="SAM" id="Phobius"/>
    </source>
</evidence>
<comment type="subcellular location">
    <subcellularLocation>
        <location evidence="1">Membrane</location>
        <topology evidence="1">Multi-pass membrane protein</topology>
    </subcellularLocation>
</comment>
<evidence type="ECO:0000256" key="3">
    <source>
        <dbReference type="ARBA" id="ARBA00022448"/>
    </source>
</evidence>
<dbReference type="EMBL" id="CP144751">
    <property type="protein sequence ID" value="WVZ86277.1"/>
    <property type="molecule type" value="Genomic_DNA"/>
</dbReference>
<feature type="transmembrane region" description="Helical" evidence="8">
    <location>
        <begin position="300"/>
        <end position="320"/>
    </location>
</feature>
<evidence type="ECO:0000256" key="2">
    <source>
        <dbReference type="ARBA" id="ARBA00007015"/>
    </source>
</evidence>
<feature type="transmembrane region" description="Helical" evidence="8">
    <location>
        <begin position="210"/>
        <end position="230"/>
    </location>
</feature>
<dbReference type="SUPFAM" id="SSF103473">
    <property type="entry name" value="MFS general substrate transporter"/>
    <property type="match status" value="1"/>
</dbReference>
<name>A0AAQ3X5P3_PASNO</name>
<keyword evidence="5 8" id="KW-1133">Transmembrane helix</keyword>
<dbReference type="PANTHER" id="PTHR31585">
    <property type="entry name" value="FOLATE-BIOPTERIN TRANSPORTER 1, CHLOROPLASTIC"/>
    <property type="match status" value="1"/>
</dbReference>
<keyword evidence="10" id="KW-1185">Reference proteome</keyword>
<evidence type="ECO:0000256" key="5">
    <source>
        <dbReference type="ARBA" id="ARBA00022989"/>
    </source>
</evidence>
<dbReference type="GO" id="GO:0016020">
    <property type="term" value="C:membrane"/>
    <property type="evidence" value="ECO:0007669"/>
    <property type="project" value="UniProtKB-SubCell"/>
</dbReference>
<dbReference type="InterPro" id="IPR036259">
    <property type="entry name" value="MFS_trans_sf"/>
</dbReference>
<evidence type="ECO:0000256" key="1">
    <source>
        <dbReference type="ARBA" id="ARBA00004141"/>
    </source>
</evidence>
<dbReference type="CDD" id="cd17484">
    <property type="entry name" value="MFS_FBT"/>
    <property type="match status" value="1"/>
</dbReference>
<keyword evidence="6 8" id="KW-0472">Membrane</keyword>
<feature type="region of interest" description="Disordered" evidence="7">
    <location>
        <begin position="1"/>
        <end position="23"/>
    </location>
</feature>
<dbReference type="PANTHER" id="PTHR31585:SF13">
    <property type="entry name" value="OSJNBA0029H02.8 PROTEIN"/>
    <property type="match status" value="1"/>
</dbReference>
<gene>
    <name evidence="9" type="ORF">U9M48_033084</name>
</gene>
<keyword evidence="3" id="KW-0813">Transport</keyword>
<feature type="transmembrane region" description="Helical" evidence="8">
    <location>
        <begin position="332"/>
        <end position="354"/>
    </location>
</feature>
<keyword evidence="4 8" id="KW-0812">Transmembrane</keyword>
<protein>
    <submittedName>
        <fullName evidence="9">Uncharacterized protein</fullName>
    </submittedName>
</protein>
<evidence type="ECO:0000313" key="9">
    <source>
        <dbReference type="EMBL" id="WVZ86277.1"/>
    </source>
</evidence>
<dbReference type="InterPro" id="IPR039309">
    <property type="entry name" value="BT1"/>
</dbReference>
<evidence type="ECO:0000256" key="4">
    <source>
        <dbReference type="ARBA" id="ARBA00022692"/>
    </source>
</evidence>
<feature type="transmembrane region" description="Helical" evidence="8">
    <location>
        <begin position="400"/>
        <end position="423"/>
    </location>
</feature>
<feature type="transmembrane region" description="Helical" evidence="8">
    <location>
        <begin position="119"/>
        <end position="136"/>
    </location>
</feature>
<feature type="transmembrane region" description="Helical" evidence="8">
    <location>
        <begin position="47"/>
        <end position="74"/>
    </location>
</feature>
<evidence type="ECO:0000256" key="6">
    <source>
        <dbReference type="ARBA" id="ARBA00023136"/>
    </source>
</evidence>
<feature type="transmembrane region" description="Helical" evidence="8">
    <location>
        <begin position="266"/>
        <end position="288"/>
    </location>
</feature>
<evidence type="ECO:0000313" key="10">
    <source>
        <dbReference type="Proteomes" id="UP001341281"/>
    </source>
</evidence>
<feature type="transmembrane region" description="Helical" evidence="8">
    <location>
        <begin position="435"/>
        <end position="457"/>
    </location>
</feature>
<dbReference type="Proteomes" id="UP001341281">
    <property type="component" value="Chromosome 07"/>
</dbReference>
<accession>A0AAQ3X5P3</accession>
<proteinExistence type="inferred from homology"/>
<dbReference type="AlphaFoldDB" id="A0AAQ3X5P3"/>
<comment type="similarity">
    <text evidence="2">Belongs to the major facilitator superfamily. Folate-biopterin transporter (TC 2.A.71) family.</text>
</comment>
<dbReference type="Gene3D" id="1.20.1250.20">
    <property type="entry name" value="MFS general substrate transporter like domains"/>
    <property type="match status" value="1"/>
</dbReference>
<reference evidence="9 10" key="1">
    <citation type="submission" date="2024-02" db="EMBL/GenBank/DDBJ databases">
        <title>High-quality chromosome-scale genome assembly of Pensacola bahiagrass (Paspalum notatum Flugge var. saurae).</title>
        <authorList>
            <person name="Vega J.M."/>
            <person name="Podio M."/>
            <person name="Orjuela J."/>
            <person name="Siena L.A."/>
            <person name="Pessino S.C."/>
            <person name="Combes M.C."/>
            <person name="Mariac C."/>
            <person name="Albertini E."/>
            <person name="Pupilli F."/>
            <person name="Ortiz J.P.A."/>
            <person name="Leblanc O."/>
        </authorList>
    </citation>
    <scope>NUCLEOTIDE SEQUENCE [LARGE SCALE GENOMIC DNA]</scope>
    <source>
        <strain evidence="9">R1</strain>
        <tissue evidence="9">Leaf</tissue>
    </source>
</reference>
<evidence type="ECO:0000256" key="7">
    <source>
        <dbReference type="SAM" id="MobiDB-lite"/>
    </source>
</evidence>
<sequence length="531" mass="57482">MEPRKDDDDPLQLQETAPAGGGGGGDCCVASPCGWIARLSHELHWSFVVAVVAVYGACQGVGNAVGGVAAGYYWKDVQRVQPSAAQFYQGVTGAPWLVKTLWGLLTDVVPVAGFRRRPYFALAGVIGVSSMLILSLNRGFGIMPALLALTAQSTGAAIADVTVDALVAQNSITHPPLASDMQSLCGISSSVGALLGFSISGLLVQSMGSQGALGLLSIPSALVFLAGILLKESRDTEFDYMQVHRKFYKAMQSMARTIKCPEVWRPCLYIFISLNVSLDIQGGMFYWYTDHVVGPGFSEGYIGLIYSIGSVGSILGILLYQRALKDYPFRSMLFWSQVLSSLAGMLDVVLVIRLNLKIGIPDYFFAVIDNSTSQMVDQFKWVPLVVLCSKLCPPGIEGTFYALLMSLQNAGLLMSAWWGGLLLHMLNVTRMEFSNLWIVVLIRNILRLVPLLLLFLVPQCDQNSAVLPAEMLQTTETVKAGSIEFAVDIGDDSGCISYDVVVENEGIKMFDVETDDVELIPLVNKSGRTVS</sequence>